<keyword evidence="3" id="KW-0413">Isomerase</keyword>
<dbReference type="GO" id="GO:0009378">
    <property type="term" value="F:four-way junction helicase activity"/>
    <property type="evidence" value="ECO:0007669"/>
    <property type="project" value="TreeGrafter"/>
</dbReference>
<dbReference type="GO" id="GO:0016787">
    <property type="term" value="F:hydrolase activity"/>
    <property type="evidence" value="ECO:0007669"/>
    <property type="project" value="UniProtKB-KW"/>
</dbReference>
<dbReference type="EMBL" id="CAJPWZ010000574">
    <property type="protein sequence ID" value="CAG2196796.1"/>
    <property type="molecule type" value="Genomic_DNA"/>
</dbReference>
<reference evidence="6" key="1">
    <citation type="submission" date="2021-03" db="EMBL/GenBank/DDBJ databases">
        <authorList>
            <person name="Bekaert M."/>
        </authorList>
    </citation>
    <scope>NUCLEOTIDE SEQUENCE</scope>
</reference>
<feature type="domain" description="Helicase ATP-binding" evidence="5">
    <location>
        <begin position="27"/>
        <end position="201"/>
    </location>
</feature>
<dbReference type="GO" id="GO:0005524">
    <property type="term" value="F:ATP binding"/>
    <property type="evidence" value="ECO:0007669"/>
    <property type="project" value="InterPro"/>
</dbReference>
<sequence>MAAPSIYKQICDKFQISSLTAYQEKAIKAISEGNDVFVGTKTGSGKSMTYESFPVIKPGSTVLVIAPLLTIMSEQSEKLQKLGFKATYIGKNVSENEAIEQGKYDFVFGSPEVLVGDTKWREILKSDVYQKHMALIVVDEAHTVVQWGESYDTEEPFREWFARIGELRSLCPNASMAALTATSGPSQRRKIMKLLCFRAHSEVILDSPDRENIKISSLCIPNKDNLEKCLLG</sequence>
<keyword evidence="2" id="KW-0238">DNA-binding</keyword>
<dbReference type="InterPro" id="IPR027417">
    <property type="entry name" value="P-loop_NTPase"/>
</dbReference>
<proteinExistence type="inferred from homology"/>
<dbReference type="SMART" id="SM00487">
    <property type="entry name" value="DEXDc"/>
    <property type="match status" value="1"/>
</dbReference>
<organism evidence="6 7">
    <name type="scientific">Mytilus edulis</name>
    <name type="common">Blue mussel</name>
    <dbReference type="NCBI Taxonomy" id="6550"/>
    <lineage>
        <taxon>Eukaryota</taxon>
        <taxon>Metazoa</taxon>
        <taxon>Spiralia</taxon>
        <taxon>Lophotrochozoa</taxon>
        <taxon>Mollusca</taxon>
        <taxon>Bivalvia</taxon>
        <taxon>Autobranchia</taxon>
        <taxon>Pteriomorphia</taxon>
        <taxon>Mytilida</taxon>
        <taxon>Mytiloidea</taxon>
        <taxon>Mytilidae</taxon>
        <taxon>Mytilinae</taxon>
        <taxon>Mytilus</taxon>
    </lineage>
</organism>
<evidence type="ECO:0000256" key="2">
    <source>
        <dbReference type="ARBA" id="ARBA00023125"/>
    </source>
</evidence>
<dbReference type="SUPFAM" id="SSF52540">
    <property type="entry name" value="P-loop containing nucleoside triphosphate hydrolases"/>
    <property type="match status" value="1"/>
</dbReference>
<dbReference type="GO" id="GO:0005694">
    <property type="term" value="C:chromosome"/>
    <property type="evidence" value="ECO:0007669"/>
    <property type="project" value="TreeGrafter"/>
</dbReference>
<evidence type="ECO:0000256" key="3">
    <source>
        <dbReference type="ARBA" id="ARBA00023235"/>
    </source>
</evidence>
<dbReference type="PROSITE" id="PS51192">
    <property type="entry name" value="HELICASE_ATP_BIND_1"/>
    <property type="match status" value="1"/>
</dbReference>
<dbReference type="GO" id="GO:0005737">
    <property type="term" value="C:cytoplasm"/>
    <property type="evidence" value="ECO:0007669"/>
    <property type="project" value="TreeGrafter"/>
</dbReference>
<dbReference type="InterPro" id="IPR014001">
    <property type="entry name" value="Helicase_ATP-bd"/>
</dbReference>
<dbReference type="GO" id="GO:0043138">
    <property type="term" value="F:3'-5' DNA helicase activity"/>
    <property type="evidence" value="ECO:0007669"/>
    <property type="project" value="TreeGrafter"/>
</dbReference>
<evidence type="ECO:0000313" key="6">
    <source>
        <dbReference type="EMBL" id="CAG2196796.1"/>
    </source>
</evidence>
<keyword evidence="6" id="KW-0378">Hydrolase</keyword>
<accession>A0A8S3QJ90</accession>
<keyword evidence="7" id="KW-1185">Reference proteome</keyword>
<protein>
    <submittedName>
        <fullName evidence="6">RecQ</fullName>
        <ecNumber evidence="6">3.6.4.12</ecNumber>
    </submittedName>
</protein>
<dbReference type="InterPro" id="IPR011545">
    <property type="entry name" value="DEAD/DEAH_box_helicase_dom"/>
</dbReference>
<dbReference type="GO" id="GO:0005634">
    <property type="term" value="C:nucleus"/>
    <property type="evidence" value="ECO:0007669"/>
    <property type="project" value="TreeGrafter"/>
</dbReference>
<dbReference type="OrthoDB" id="6139146at2759"/>
<dbReference type="GO" id="GO:0003677">
    <property type="term" value="F:DNA binding"/>
    <property type="evidence" value="ECO:0007669"/>
    <property type="project" value="UniProtKB-KW"/>
</dbReference>
<comment type="similarity">
    <text evidence="1">Belongs to the helicase family. RecQ subfamily.</text>
</comment>
<dbReference type="EC" id="3.6.4.12" evidence="6"/>
<keyword evidence="4" id="KW-0539">Nucleus</keyword>
<dbReference type="PANTHER" id="PTHR13710:SF153">
    <property type="entry name" value="RECQ-LIKE DNA HELICASE BLM"/>
    <property type="match status" value="1"/>
</dbReference>
<dbReference type="Pfam" id="PF00270">
    <property type="entry name" value="DEAD"/>
    <property type="match status" value="1"/>
</dbReference>
<dbReference type="PANTHER" id="PTHR13710">
    <property type="entry name" value="DNA HELICASE RECQ FAMILY MEMBER"/>
    <property type="match status" value="1"/>
</dbReference>
<name>A0A8S3QJ90_MYTED</name>
<dbReference type="GO" id="GO:0000724">
    <property type="term" value="P:double-strand break repair via homologous recombination"/>
    <property type="evidence" value="ECO:0007669"/>
    <property type="project" value="TreeGrafter"/>
</dbReference>
<dbReference type="AlphaFoldDB" id="A0A8S3QJ90"/>
<evidence type="ECO:0000259" key="5">
    <source>
        <dbReference type="PROSITE" id="PS51192"/>
    </source>
</evidence>
<dbReference type="Gene3D" id="3.40.50.300">
    <property type="entry name" value="P-loop containing nucleotide triphosphate hydrolases"/>
    <property type="match status" value="1"/>
</dbReference>
<evidence type="ECO:0000256" key="1">
    <source>
        <dbReference type="ARBA" id="ARBA00005446"/>
    </source>
</evidence>
<comment type="caution">
    <text evidence="6">The sequence shown here is derived from an EMBL/GenBank/DDBJ whole genome shotgun (WGS) entry which is preliminary data.</text>
</comment>
<evidence type="ECO:0000313" key="7">
    <source>
        <dbReference type="Proteomes" id="UP000683360"/>
    </source>
</evidence>
<dbReference type="Proteomes" id="UP000683360">
    <property type="component" value="Unassembled WGS sequence"/>
</dbReference>
<gene>
    <name evidence="6" type="ORF">MEDL_11654</name>
</gene>
<evidence type="ECO:0000256" key="4">
    <source>
        <dbReference type="ARBA" id="ARBA00023242"/>
    </source>
</evidence>